<dbReference type="InterPro" id="IPR015915">
    <property type="entry name" value="Kelch-typ_b-propeller"/>
</dbReference>
<dbReference type="InterPro" id="IPR050354">
    <property type="entry name" value="F-box/kelch-repeat_ARATH"/>
</dbReference>
<name>A0A1Q3AYI6_CEPFO</name>
<organism evidence="2 3">
    <name type="scientific">Cephalotus follicularis</name>
    <name type="common">Albany pitcher plant</name>
    <dbReference type="NCBI Taxonomy" id="3775"/>
    <lineage>
        <taxon>Eukaryota</taxon>
        <taxon>Viridiplantae</taxon>
        <taxon>Streptophyta</taxon>
        <taxon>Embryophyta</taxon>
        <taxon>Tracheophyta</taxon>
        <taxon>Spermatophyta</taxon>
        <taxon>Magnoliopsida</taxon>
        <taxon>eudicotyledons</taxon>
        <taxon>Gunneridae</taxon>
        <taxon>Pentapetalae</taxon>
        <taxon>rosids</taxon>
        <taxon>fabids</taxon>
        <taxon>Oxalidales</taxon>
        <taxon>Cephalotaceae</taxon>
        <taxon>Cephalotus</taxon>
    </lineage>
</organism>
<keyword evidence="3" id="KW-1185">Reference proteome</keyword>
<dbReference type="Pfam" id="PF25210">
    <property type="entry name" value="Kelch_FKB95"/>
    <property type="match status" value="1"/>
</dbReference>
<dbReference type="Gene3D" id="2.120.10.80">
    <property type="entry name" value="Kelch-type beta propeller"/>
    <property type="match status" value="1"/>
</dbReference>
<dbReference type="OrthoDB" id="45365at2759"/>
<gene>
    <name evidence="2" type="ORF">CFOL_v3_04287</name>
</gene>
<reference evidence="3" key="1">
    <citation type="submission" date="2016-04" db="EMBL/GenBank/DDBJ databases">
        <title>Cephalotus genome sequencing.</title>
        <authorList>
            <person name="Fukushima K."/>
            <person name="Hasebe M."/>
            <person name="Fang X."/>
        </authorList>
    </citation>
    <scope>NUCLEOTIDE SEQUENCE [LARGE SCALE GENOMIC DNA]</scope>
    <source>
        <strain evidence="3">cv. St1</strain>
    </source>
</reference>
<dbReference type="PANTHER" id="PTHR24414">
    <property type="entry name" value="F-BOX/KELCH-REPEAT PROTEIN SKIP4"/>
    <property type="match status" value="1"/>
</dbReference>
<protein>
    <submittedName>
        <fullName evidence="2">F-box domain-containing protein/Kelch_1 domain-containing protein</fullName>
    </submittedName>
</protein>
<dbReference type="InterPro" id="IPR036047">
    <property type="entry name" value="F-box-like_dom_sf"/>
</dbReference>
<dbReference type="InParanoid" id="A0A1Q3AYI6"/>
<proteinExistence type="predicted"/>
<dbReference type="CDD" id="cd22152">
    <property type="entry name" value="F-box_AtAFR-like"/>
    <property type="match status" value="1"/>
</dbReference>
<feature type="non-terminal residue" evidence="2">
    <location>
        <position position="1"/>
    </location>
</feature>
<accession>A0A1Q3AYI6</accession>
<dbReference type="STRING" id="3775.A0A1Q3AYI6"/>
<feature type="domain" description="F-box" evidence="1">
    <location>
        <begin position="13"/>
        <end position="59"/>
    </location>
</feature>
<dbReference type="SUPFAM" id="SSF81383">
    <property type="entry name" value="F-box domain"/>
    <property type="match status" value="1"/>
</dbReference>
<dbReference type="AlphaFoldDB" id="A0A1Q3AYI6"/>
<evidence type="ECO:0000259" key="1">
    <source>
        <dbReference type="PROSITE" id="PS50181"/>
    </source>
</evidence>
<dbReference type="SMART" id="SM00256">
    <property type="entry name" value="FBOX"/>
    <property type="match status" value="1"/>
</dbReference>
<dbReference type="FunCoup" id="A0A1Q3AYI6">
    <property type="interactions" value="1"/>
</dbReference>
<comment type="caution">
    <text evidence="2">The sequence shown here is derived from an EMBL/GenBank/DDBJ whole genome shotgun (WGS) entry which is preliminary data.</text>
</comment>
<dbReference type="PANTHER" id="PTHR24414:SF23">
    <property type="entry name" value="F-BOX_KELCH-REPEAT PROTEIN SKIP6"/>
    <property type="match status" value="1"/>
</dbReference>
<dbReference type="SUPFAM" id="SSF117281">
    <property type="entry name" value="Kelch motif"/>
    <property type="match status" value="1"/>
</dbReference>
<evidence type="ECO:0000313" key="2">
    <source>
        <dbReference type="EMBL" id="GAV60758.1"/>
    </source>
</evidence>
<dbReference type="Proteomes" id="UP000187406">
    <property type="component" value="Unassembled WGS sequence"/>
</dbReference>
<dbReference type="InterPro" id="IPR057499">
    <property type="entry name" value="Kelch_FKB95"/>
</dbReference>
<dbReference type="EMBL" id="BDDD01000166">
    <property type="protein sequence ID" value="GAV60758.1"/>
    <property type="molecule type" value="Genomic_DNA"/>
</dbReference>
<dbReference type="SMART" id="SM00612">
    <property type="entry name" value="Kelch"/>
    <property type="match status" value="2"/>
</dbReference>
<dbReference type="InterPro" id="IPR006652">
    <property type="entry name" value="Kelch_1"/>
</dbReference>
<sequence>ASMSISTSPAPSADLIPSLPNDISLNILARIPRCHHRTLSLVSKAFRSILTSPIFFTTRSLLHTTQHFLYLSLRFPTSPSIHHFYTLRQGPISPKHSLALVPPPPPPPRIGSAFVSLGPHLFVLGGSFNDVSSPHVWTLDCRFHTWEPLPNMRVAREFAAAAAIGNKIYVVGGCVVDTWARSKNWAEVFDTVTEVWDSVPSPVDVKEKWMHASAVIGGKIYAMADRGGVKYEPESGEWDCVESELDMGWRGRGCVIDGVLYCYDYLGNIRGFDVNEGVWKVLRGVEKGLPRFLCGATMVNLGGKLLVVWEGKGGGGGGKEMEIWCAMIETEKGRDDGELWGKIQWVDVVLNVPNGSSIVHCSTVMF</sequence>
<dbReference type="Pfam" id="PF00646">
    <property type="entry name" value="F-box"/>
    <property type="match status" value="1"/>
</dbReference>
<evidence type="ECO:0000313" key="3">
    <source>
        <dbReference type="Proteomes" id="UP000187406"/>
    </source>
</evidence>
<dbReference type="PROSITE" id="PS50181">
    <property type="entry name" value="FBOX"/>
    <property type="match status" value="1"/>
</dbReference>
<dbReference type="InterPro" id="IPR001810">
    <property type="entry name" value="F-box_dom"/>
</dbReference>